<sequence length="171" mass="20111">MSTEDGESSGRPKEFLHRYVTIDETWLHHFTLKSNWQSSEWTAHDEPAPKREKTQEAACKVMASVFWDVHGIIFIDYLEKGRTINSDYYIALLNRLMDEIAEKRPHLKKKKVLLHQDNAPCHKSVKTMVKIHEFGFELLAHPPYFPDLAPSDYFRISKECSLVRHFRGIKR</sequence>
<accession>A0A834HPI5</accession>
<dbReference type="Gene3D" id="3.30.420.10">
    <property type="entry name" value="Ribonuclease H-like superfamily/Ribonuclease H"/>
    <property type="match status" value="1"/>
</dbReference>
<dbReference type="InterPro" id="IPR036397">
    <property type="entry name" value="RNaseH_sf"/>
</dbReference>
<organism evidence="1 2">
    <name type="scientific">Rhynchophorus ferrugineus</name>
    <name type="common">Red palm weevil</name>
    <name type="synonym">Curculio ferrugineus</name>
    <dbReference type="NCBI Taxonomy" id="354439"/>
    <lineage>
        <taxon>Eukaryota</taxon>
        <taxon>Metazoa</taxon>
        <taxon>Ecdysozoa</taxon>
        <taxon>Arthropoda</taxon>
        <taxon>Hexapoda</taxon>
        <taxon>Insecta</taxon>
        <taxon>Pterygota</taxon>
        <taxon>Neoptera</taxon>
        <taxon>Endopterygota</taxon>
        <taxon>Coleoptera</taxon>
        <taxon>Polyphaga</taxon>
        <taxon>Cucujiformia</taxon>
        <taxon>Curculionidae</taxon>
        <taxon>Dryophthorinae</taxon>
        <taxon>Rhynchophorus</taxon>
    </lineage>
</organism>
<dbReference type="Proteomes" id="UP000625711">
    <property type="component" value="Unassembled WGS sequence"/>
</dbReference>
<proteinExistence type="predicted"/>
<dbReference type="AlphaFoldDB" id="A0A834HPI5"/>
<dbReference type="InterPro" id="IPR001888">
    <property type="entry name" value="Transposase_1"/>
</dbReference>
<dbReference type="PANTHER" id="PTHR46060">
    <property type="entry name" value="MARINER MOS1 TRANSPOSASE-LIKE PROTEIN"/>
    <property type="match status" value="1"/>
</dbReference>
<protein>
    <recommendedName>
        <fullName evidence="3">Transposase</fullName>
    </recommendedName>
</protein>
<dbReference type="GO" id="GO:0003676">
    <property type="term" value="F:nucleic acid binding"/>
    <property type="evidence" value="ECO:0007669"/>
    <property type="project" value="InterPro"/>
</dbReference>
<evidence type="ECO:0008006" key="3">
    <source>
        <dbReference type="Google" id="ProtNLM"/>
    </source>
</evidence>
<keyword evidence="2" id="KW-1185">Reference proteome</keyword>
<evidence type="ECO:0000313" key="2">
    <source>
        <dbReference type="Proteomes" id="UP000625711"/>
    </source>
</evidence>
<gene>
    <name evidence="1" type="ORF">GWI33_020292</name>
</gene>
<reference evidence="1" key="1">
    <citation type="submission" date="2020-08" db="EMBL/GenBank/DDBJ databases">
        <title>Genome sequencing and assembly of the red palm weevil Rhynchophorus ferrugineus.</title>
        <authorList>
            <person name="Dias G.B."/>
            <person name="Bergman C.M."/>
            <person name="Manee M."/>
        </authorList>
    </citation>
    <scope>NUCLEOTIDE SEQUENCE</scope>
    <source>
        <strain evidence="1">AA-2017</strain>
        <tissue evidence="1">Whole larva</tissue>
    </source>
</reference>
<dbReference type="InterPro" id="IPR052709">
    <property type="entry name" value="Transposase-MT_Hybrid"/>
</dbReference>
<dbReference type="EMBL" id="JAACXV010014549">
    <property type="protein sequence ID" value="KAF7266255.1"/>
    <property type="molecule type" value="Genomic_DNA"/>
</dbReference>
<dbReference type="OrthoDB" id="10065579at2759"/>
<comment type="caution">
    <text evidence="1">The sequence shown here is derived from an EMBL/GenBank/DDBJ whole genome shotgun (WGS) entry which is preliminary data.</text>
</comment>
<name>A0A834HPI5_RHYFE</name>
<dbReference type="PANTHER" id="PTHR46060:SF1">
    <property type="entry name" value="MARINER MOS1 TRANSPOSASE-LIKE PROTEIN"/>
    <property type="match status" value="1"/>
</dbReference>
<dbReference type="Pfam" id="PF01359">
    <property type="entry name" value="Transposase_1"/>
    <property type="match status" value="1"/>
</dbReference>
<evidence type="ECO:0000313" key="1">
    <source>
        <dbReference type="EMBL" id="KAF7266255.1"/>
    </source>
</evidence>